<evidence type="ECO:0000313" key="3">
    <source>
        <dbReference type="Proteomes" id="UP000729701"/>
    </source>
</evidence>
<dbReference type="CDD" id="cd04182">
    <property type="entry name" value="GT_2_like_f"/>
    <property type="match status" value="1"/>
</dbReference>
<name>A0A951UW66_9CYAN</name>
<dbReference type="Pfam" id="PF12804">
    <property type="entry name" value="NTP_transf_3"/>
    <property type="match status" value="1"/>
</dbReference>
<dbReference type="Gene3D" id="3.90.550.10">
    <property type="entry name" value="Spore Coat Polysaccharide Biosynthesis Protein SpsA, Chain A"/>
    <property type="match status" value="1"/>
</dbReference>
<feature type="domain" description="MobA-like NTP transferase" evidence="1">
    <location>
        <begin position="9"/>
        <end position="170"/>
    </location>
</feature>
<evidence type="ECO:0000313" key="2">
    <source>
        <dbReference type="EMBL" id="MBW4671486.1"/>
    </source>
</evidence>
<protein>
    <submittedName>
        <fullName evidence="2">Nucleotidyltransferase family protein</fullName>
    </submittedName>
</protein>
<comment type="caution">
    <text evidence="2">The sequence shown here is derived from an EMBL/GenBank/DDBJ whole genome shotgun (WGS) entry which is preliminary data.</text>
</comment>
<evidence type="ECO:0000259" key="1">
    <source>
        <dbReference type="Pfam" id="PF12804"/>
    </source>
</evidence>
<organism evidence="2 3">
    <name type="scientific">Cyanomargarita calcarea GSE-NOS-MK-12-04C</name>
    <dbReference type="NCBI Taxonomy" id="2839659"/>
    <lineage>
        <taxon>Bacteria</taxon>
        <taxon>Bacillati</taxon>
        <taxon>Cyanobacteriota</taxon>
        <taxon>Cyanophyceae</taxon>
        <taxon>Nostocales</taxon>
        <taxon>Cyanomargaritaceae</taxon>
        <taxon>Cyanomargarita</taxon>
    </lineage>
</organism>
<dbReference type="Proteomes" id="UP000729701">
    <property type="component" value="Unassembled WGS sequence"/>
</dbReference>
<reference evidence="2" key="1">
    <citation type="submission" date="2021-05" db="EMBL/GenBank/DDBJ databases">
        <authorList>
            <person name="Pietrasiak N."/>
            <person name="Ward R."/>
            <person name="Stajich J.E."/>
            <person name="Kurbessoian T."/>
        </authorList>
    </citation>
    <scope>NUCLEOTIDE SEQUENCE</scope>
    <source>
        <strain evidence="2">GSE-NOS-MK-12-04C</strain>
    </source>
</reference>
<dbReference type="AlphaFoldDB" id="A0A951UW66"/>
<dbReference type="PANTHER" id="PTHR43777:SF1">
    <property type="entry name" value="MOLYBDENUM COFACTOR CYTIDYLYLTRANSFERASE"/>
    <property type="match status" value="1"/>
</dbReference>
<sequence length="203" mass="22207">MNSTRIGIIILAAGASTRMGTPKQLLPYQGRNFLQHTVEVAIASVCCPIILVLGAYAEEIQQELSDFPVQVVENSLWNEGMSASIRVGIQTLNGFDDKIEAVVLLVCDQPFVSAEIINQLVSAYHSTGKPIVASEYAGTLGVPALFSRRFFSELTSLREAQGAKKVIMKYPDDVFPISFSDGAIDIDTRKDYEQLMSCEIPDT</sequence>
<dbReference type="GO" id="GO:0016779">
    <property type="term" value="F:nucleotidyltransferase activity"/>
    <property type="evidence" value="ECO:0007669"/>
    <property type="project" value="UniProtKB-ARBA"/>
</dbReference>
<dbReference type="SUPFAM" id="SSF53448">
    <property type="entry name" value="Nucleotide-diphospho-sugar transferases"/>
    <property type="match status" value="1"/>
</dbReference>
<accession>A0A951UW66</accession>
<dbReference type="EMBL" id="JAHHGZ010000046">
    <property type="protein sequence ID" value="MBW4671486.1"/>
    <property type="molecule type" value="Genomic_DNA"/>
</dbReference>
<dbReference type="PANTHER" id="PTHR43777">
    <property type="entry name" value="MOLYBDENUM COFACTOR CYTIDYLYLTRANSFERASE"/>
    <property type="match status" value="1"/>
</dbReference>
<dbReference type="InterPro" id="IPR025877">
    <property type="entry name" value="MobA-like_NTP_Trfase"/>
</dbReference>
<reference evidence="2" key="2">
    <citation type="journal article" date="2022" name="Microbiol. Resour. Announc.">
        <title>Metagenome Sequencing to Explore Phylogenomics of Terrestrial Cyanobacteria.</title>
        <authorList>
            <person name="Ward R.D."/>
            <person name="Stajich J.E."/>
            <person name="Johansen J.R."/>
            <person name="Huntemann M."/>
            <person name="Clum A."/>
            <person name="Foster B."/>
            <person name="Foster B."/>
            <person name="Roux S."/>
            <person name="Palaniappan K."/>
            <person name="Varghese N."/>
            <person name="Mukherjee S."/>
            <person name="Reddy T.B.K."/>
            <person name="Daum C."/>
            <person name="Copeland A."/>
            <person name="Chen I.A."/>
            <person name="Ivanova N.N."/>
            <person name="Kyrpides N.C."/>
            <person name="Shapiro N."/>
            <person name="Eloe-Fadrosh E.A."/>
            <person name="Pietrasiak N."/>
        </authorList>
    </citation>
    <scope>NUCLEOTIDE SEQUENCE</scope>
    <source>
        <strain evidence="2">GSE-NOS-MK-12-04C</strain>
    </source>
</reference>
<gene>
    <name evidence="2" type="ORF">KME60_29700</name>
</gene>
<dbReference type="InterPro" id="IPR029044">
    <property type="entry name" value="Nucleotide-diphossugar_trans"/>
</dbReference>
<proteinExistence type="predicted"/>